<feature type="domain" description="Enoyl-CoA hydratase/isomerase" evidence="4">
    <location>
        <begin position="1"/>
        <end position="170"/>
    </location>
</feature>
<protein>
    <recommendedName>
        <fullName evidence="2">3-hydroxyisobutyryl-CoA hydrolase</fullName>
        <ecNumber evidence="2">3.1.2.4</ecNumber>
    </recommendedName>
</protein>
<name>A0A934WI52_9RHOB</name>
<comment type="catalytic activity">
    <reaction evidence="1">
        <text>3-hydroxy-2-methylpropanoyl-CoA + H2O = 3-hydroxy-2-methylpropanoate + CoA + H(+)</text>
        <dbReference type="Rhea" id="RHEA:20888"/>
        <dbReference type="ChEBI" id="CHEBI:11805"/>
        <dbReference type="ChEBI" id="CHEBI:15377"/>
        <dbReference type="ChEBI" id="CHEBI:15378"/>
        <dbReference type="ChEBI" id="CHEBI:57287"/>
        <dbReference type="ChEBI" id="CHEBI:57340"/>
        <dbReference type="EC" id="3.1.2.4"/>
    </reaction>
</comment>
<gene>
    <name evidence="5" type="ORF">CCR87_02350</name>
</gene>
<reference evidence="5" key="1">
    <citation type="submission" date="2017-05" db="EMBL/GenBank/DDBJ databases">
        <authorList>
            <person name="Imhoff J.F."/>
            <person name="Rahn T."/>
            <person name="Kuenzel S."/>
            <person name="Neulinger S.C."/>
        </authorList>
    </citation>
    <scope>NUCLEOTIDE SEQUENCE</scope>
    <source>
        <strain evidence="5">LMG 28126</strain>
    </source>
</reference>
<dbReference type="SUPFAM" id="SSF52096">
    <property type="entry name" value="ClpP/crotonase"/>
    <property type="match status" value="1"/>
</dbReference>
<feature type="non-terminal residue" evidence="5">
    <location>
        <position position="1"/>
    </location>
</feature>
<dbReference type="GO" id="GO:0006574">
    <property type="term" value="P:L-valine catabolic process"/>
    <property type="evidence" value="ECO:0007669"/>
    <property type="project" value="TreeGrafter"/>
</dbReference>
<dbReference type="PANTHER" id="PTHR43176:SF3">
    <property type="entry name" value="3-HYDROXYISOBUTYRYL-COA HYDROLASE, MITOCHONDRIAL"/>
    <property type="match status" value="1"/>
</dbReference>
<reference evidence="5" key="2">
    <citation type="journal article" date="2020" name="Microorganisms">
        <title>Osmotic Adaptation and Compatible Solute Biosynthesis of Phototrophic Bacteria as Revealed from Genome Analyses.</title>
        <authorList>
            <person name="Imhoff J.F."/>
            <person name="Rahn T."/>
            <person name="Kunzel S."/>
            <person name="Keller A."/>
            <person name="Neulinger S.C."/>
        </authorList>
    </citation>
    <scope>NUCLEOTIDE SEQUENCE</scope>
    <source>
        <strain evidence="5">LMG 28126</strain>
    </source>
</reference>
<evidence type="ECO:0000256" key="2">
    <source>
        <dbReference type="ARBA" id="ARBA00011915"/>
    </source>
</evidence>
<dbReference type="Proteomes" id="UP000706333">
    <property type="component" value="Unassembled WGS sequence"/>
</dbReference>
<sequence>YLGLTGARMGPGCAILAGFADHHIPEGAWPELIAALAADGDAGAVSDMAGPPPDSPLGRDAPAIGWAFGAADVAAITARLARCSGDWAAPAAKALGRGSPLSMAMTLAMLARPDADLRAALAQEYRATHRLIEGGDFVEGVRALIVDKDNTPRWRHPAPDAVPAAEVAGMLASLGADELDFKEEEQP</sequence>
<comment type="caution">
    <text evidence="5">The sequence shown here is derived from an EMBL/GenBank/DDBJ whole genome shotgun (WGS) entry which is preliminary data.</text>
</comment>
<dbReference type="EC" id="3.1.2.4" evidence="2"/>
<dbReference type="EMBL" id="NHSD01000109">
    <property type="protein sequence ID" value="MBK5926203.1"/>
    <property type="molecule type" value="Genomic_DNA"/>
</dbReference>
<evidence type="ECO:0000259" key="4">
    <source>
        <dbReference type="Pfam" id="PF16113"/>
    </source>
</evidence>
<organism evidence="5 6">
    <name type="scientific">Rhodobaculum claviforme</name>
    <dbReference type="NCBI Taxonomy" id="1549854"/>
    <lineage>
        <taxon>Bacteria</taxon>
        <taxon>Pseudomonadati</taxon>
        <taxon>Pseudomonadota</taxon>
        <taxon>Alphaproteobacteria</taxon>
        <taxon>Rhodobacterales</taxon>
        <taxon>Paracoccaceae</taxon>
        <taxon>Rhodobaculum</taxon>
    </lineage>
</organism>
<proteinExistence type="predicted"/>
<dbReference type="InterPro" id="IPR029045">
    <property type="entry name" value="ClpP/crotonase-like_dom_sf"/>
</dbReference>
<dbReference type="InterPro" id="IPR045004">
    <property type="entry name" value="ECH_dom"/>
</dbReference>
<accession>A0A934WI52</accession>
<evidence type="ECO:0000313" key="6">
    <source>
        <dbReference type="Proteomes" id="UP000706333"/>
    </source>
</evidence>
<evidence type="ECO:0000313" key="5">
    <source>
        <dbReference type="EMBL" id="MBK5926203.1"/>
    </source>
</evidence>
<dbReference type="Pfam" id="PF16113">
    <property type="entry name" value="ECH_2"/>
    <property type="match status" value="1"/>
</dbReference>
<dbReference type="AlphaFoldDB" id="A0A934WI52"/>
<evidence type="ECO:0000256" key="1">
    <source>
        <dbReference type="ARBA" id="ARBA00001709"/>
    </source>
</evidence>
<dbReference type="GO" id="GO:0003860">
    <property type="term" value="F:3-hydroxyisobutyryl-CoA hydrolase activity"/>
    <property type="evidence" value="ECO:0007669"/>
    <property type="project" value="UniProtKB-EC"/>
</dbReference>
<dbReference type="RefSeq" id="WP_201155793.1">
    <property type="nucleotide sequence ID" value="NZ_NHSD01000109.1"/>
</dbReference>
<keyword evidence="6" id="KW-1185">Reference proteome</keyword>
<keyword evidence="3" id="KW-0378">Hydrolase</keyword>
<dbReference type="InterPro" id="IPR032259">
    <property type="entry name" value="HIBYL-CoA-H"/>
</dbReference>
<dbReference type="Gene3D" id="3.90.226.10">
    <property type="entry name" value="2-enoyl-CoA Hydratase, Chain A, domain 1"/>
    <property type="match status" value="1"/>
</dbReference>
<dbReference type="PANTHER" id="PTHR43176">
    <property type="entry name" value="3-HYDROXYISOBUTYRYL-COA HYDROLASE-RELATED"/>
    <property type="match status" value="1"/>
</dbReference>
<evidence type="ECO:0000256" key="3">
    <source>
        <dbReference type="ARBA" id="ARBA00022801"/>
    </source>
</evidence>